<feature type="transmembrane region" description="Helical" evidence="12">
    <location>
        <begin position="128"/>
        <end position="146"/>
    </location>
</feature>
<proteinExistence type="predicted"/>
<evidence type="ECO:0000256" key="1">
    <source>
        <dbReference type="ARBA" id="ARBA00004225"/>
    </source>
</evidence>
<feature type="region of interest" description="Disordered" evidence="11">
    <location>
        <begin position="662"/>
        <end position="681"/>
    </location>
</feature>
<dbReference type="PROSITE" id="PS50929">
    <property type="entry name" value="ABC_TM1F"/>
    <property type="match status" value="1"/>
</dbReference>
<dbReference type="CDD" id="cd18582">
    <property type="entry name" value="ABC_6TM_ATM1_ABCB7"/>
    <property type="match status" value="1"/>
</dbReference>
<dbReference type="PROSITE" id="PS00211">
    <property type="entry name" value="ABC_TRANSPORTER_1"/>
    <property type="match status" value="1"/>
</dbReference>
<dbReference type="InterPro" id="IPR027417">
    <property type="entry name" value="P-loop_NTPase"/>
</dbReference>
<sequence>MVGEFPALDDERYKTFHHQRKCQQKKKSFFKQVFQKKSQKRDCACSHVEAIPVSSNKASADIKTVEVLKALGTHVWPKDEKGIKPRVVIALSLLVGGKVLNTCVPFVFKSLVDNLNTVAGNVYNMDTGANSLITVTTALVLGYGIARTSAYGFQELRNAVFSNVAQNSIRRVATKLFLHLHSLDLSFHLSKQTGSISTIIDKGTKGITTILTNMIFNTVPLILEVSLVAGILWYSCGLLYTSVAFSCVFAYGIFTFRFTNYRKKLRRQMNESEKEASAKVIDSLINYETVKYFNNELHELDKYDKYLKKYQEASLKTSKSLAQLNFGQNFIFTAGLVGVMYFASKEIISGTMTIGDLVMVNGLLFQLSVPLNFLGSSYRDLTTAITDMGNMFNILNQKSKVQNLPEAPLLNVTSQESDVVFNDVHFEYVPGQRILDGLSFSVPSGKKVAIVGGSGSGKTTLVRLLFRFFDPLSGDICINNQDILNVDINSLRQAIGVVPQDCVLLHDTIYYNIQYGDLTKSREEVIEAAKMAEIHETIDKRFPKQYDTQVGERGLKLSGGEKQRVAIARAILKDPKIIIYDEATSSLDTITEQNILRALKCITQGRTTIVIAHRLSTVVDADEILVLDKGTVVERGTHYSLLSNPDSIYTNLWLTQNISPHEALSDENNNKPSSSNEELPP</sequence>
<dbReference type="InterPro" id="IPR017871">
    <property type="entry name" value="ABC_transporter-like_CS"/>
</dbReference>
<accession>V4A752</accession>
<evidence type="ECO:0000313" key="16">
    <source>
        <dbReference type="Proteomes" id="UP000030746"/>
    </source>
</evidence>
<organism evidence="15 16">
    <name type="scientific">Lottia gigantea</name>
    <name type="common">Giant owl limpet</name>
    <dbReference type="NCBI Taxonomy" id="225164"/>
    <lineage>
        <taxon>Eukaryota</taxon>
        <taxon>Metazoa</taxon>
        <taxon>Spiralia</taxon>
        <taxon>Lophotrochozoa</taxon>
        <taxon>Mollusca</taxon>
        <taxon>Gastropoda</taxon>
        <taxon>Patellogastropoda</taxon>
        <taxon>Lottioidea</taxon>
        <taxon>Lottiidae</taxon>
        <taxon>Lottia</taxon>
    </lineage>
</organism>
<dbReference type="Proteomes" id="UP000030746">
    <property type="component" value="Unassembled WGS sequence"/>
</dbReference>
<evidence type="ECO:0000256" key="7">
    <source>
        <dbReference type="ARBA" id="ARBA00023136"/>
    </source>
</evidence>
<evidence type="ECO:0000256" key="4">
    <source>
        <dbReference type="ARBA" id="ARBA00022741"/>
    </source>
</evidence>
<keyword evidence="5" id="KW-0067">ATP-binding</keyword>
<dbReference type="KEGG" id="lgi:LOTGIDRAFT_154193"/>
<feature type="transmembrane region" description="Helical" evidence="12">
    <location>
        <begin position="210"/>
        <end position="233"/>
    </location>
</feature>
<dbReference type="SMART" id="SM00382">
    <property type="entry name" value="AAA"/>
    <property type="match status" value="1"/>
</dbReference>
<name>V4A752_LOTGI</name>
<evidence type="ECO:0000256" key="9">
    <source>
        <dbReference type="ARBA" id="ARBA00042945"/>
    </source>
</evidence>
<evidence type="ECO:0000259" key="14">
    <source>
        <dbReference type="PROSITE" id="PS50929"/>
    </source>
</evidence>
<feature type="domain" description="ABC transporter" evidence="13">
    <location>
        <begin position="419"/>
        <end position="654"/>
    </location>
</feature>
<dbReference type="InterPro" id="IPR039421">
    <property type="entry name" value="Type_1_exporter"/>
</dbReference>
<dbReference type="AlphaFoldDB" id="V4A752"/>
<dbReference type="GO" id="GO:0006879">
    <property type="term" value="P:intracellular iron ion homeostasis"/>
    <property type="evidence" value="ECO:0007669"/>
    <property type="project" value="TreeGrafter"/>
</dbReference>
<dbReference type="GeneID" id="20236234"/>
<keyword evidence="7 12" id="KW-0472">Membrane</keyword>
<reference evidence="15 16" key="1">
    <citation type="journal article" date="2013" name="Nature">
        <title>Insights into bilaterian evolution from three spiralian genomes.</title>
        <authorList>
            <person name="Simakov O."/>
            <person name="Marletaz F."/>
            <person name="Cho S.J."/>
            <person name="Edsinger-Gonzales E."/>
            <person name="Havlak P."/>
            <person name="Hellsten U."/>
            <person name="Kuo D.H."/>
            <person name="Larsson T."/>
            <person name="Lv J."/>
            <person name="Arendt D."/>
            <person name="Savage R."/>
            <person name="Osoegawa K."/>
            <person name="de Jong P."/>
            <person name="Grimwood J."/>
            <person name="Chapman J.A."/>
            <person name="Shapiro H."/>
            <person name="Aerts A."/>
            <person name="Otillar R.P."/>
            <person name="Terry A.Y."/>
            <person name="Boore J.L."/>
            <person name="Grigoriev I.V."/>
            <person name="Lindberg D.R."/>
            <person name="Seaver E.C."/>
            <person name="Weisblat D.A."/>
            <person name="Putnam N.H."/>
            <person name="Rokhsar D.S."/>
        </authorList>
    </citation>
    <scope>NUCLEOTIDE SEQUENCE [LARGE SCALE GENOMIC DNA]</scope>
</reference>
<keyword evidence="16" id="KW-1185">Reference proteome</keyword>
<comment type="subcellular location">
    <subcellularLocation>
        <location evidence="1">Mitochondrion membrane</location>
        <topology evidence="1">Multi-pass membrane protein</topology>
    </subcellularLocation>
</comment>
<evidence type="ECO:0000256" key="8">
    <source>
        <dbReference type="ARBA" id="ARBA00041016"/>
    </source>
</evidence>
<keyword evidence="4" id="KW-0547">Nucleotide-binding</keyword>
<dbReference type="SUPFAM" id="SSF90123">
    <property type="entry name" value="ABC transporter transmembrane region"/>
    <property type="match status" value="1"/>
</dbReference>
<protein>
    <recommendedName>
        <fullName evidence="8">Iron-sulfur clusters transporter ABCB7, mitochondrial</fullName>
    </recommendedName>
    <alternativeName>
        <fullName evidence="9">ATP-binding cassette sub-family B member 7, mitochondrial</fullName>
    </alternativeName>
</protein>
<dbReference type="GO" id="GO:0016887">
    <property type="term" value="F:ATP hydrolysis activity"/>
    <property type="evidence" value="ECO:0007669"/>
    <property type="project" value="InterPro"/>
</dbReference>
<dbReference type="STRING" id="225164.V4A752"/>
<dbReference type="Gene3D" id="3.40.50.300">
    <property type="entry name" value="P-loop containing nucleotide triphosphate hydrolases"/>
    <property type="match status" value="1"/>
</dbReference>
<evidence type="ECO:0000256" key="10">
    <source>
        <dbReference type="ARBA" id="ARBA00048046"/>
    </source>
</evidence>
<dbReference type="GO" id="GO:0005524">
    <property type="term" value="F:ATP binding"/>
    <property type="evidence" value="ECO:0007669"/>
    <property type="project" value="UniProtKB-KW"/>
</dbReference>
<dbReference type="OrthoDB" id="6500128at2759"/>
<keyword evidence="3 12" id="KW-0812">Transmembrane</keyword>
<dbReference type="FunFam" id="3.40.50.300:FF:000186">
    <property type="entry name" value="ATP-binding cassette sub-family B member 7, mitochondrial"/>
    <property type="match status" value="1"/>
</dbReference>
<dbReference type="PANTHER" id="PTHR24221:SF402">
    <property type="entry name" value="IRON-SULFUR CLUSTERS TRANSPORTER ABCB7, MITOCHONDRIAL"/>
    <property type="match status" value="1"/>
</dbReference>
<evidence type="ECO:0000256" key="11">
    <source>
        <dbReference type="SAM" id="MobiDB-lite"/>
    </source>
</evidence>
<dbReference type="Pfam" id="PF00664">
    <property type="entry name" value="ABC_membrane"/>
    <property type="match status" value="1"/>
</dbReference>
<evidence type="ECO:0000313" key="15">
    <source>
        <dbReference type="EMBL" id="ESO89111.1"/>
    </source>
</evidence>
<dbReference type="Pfam" id="PF00005">
    <property type="entry name" value="ABC_tran"/>
    <property type="match status" value="1"/>
</dbReference>
<evidence type="ECO:0000256" key="12">
    <source>
        <dbReference type="SAM" id="Phobius"/>
    </source>
</evidence>
<dbReference type="Gene3D" id="1.20.1560.10">
    <property type="entry name" value="ABC transporter type 1, transmembrane domain"/>
    <property type="match status" value="1"/>
</dbReference>
<dbReference type="OMA" id="VFHIIPI"/>
<gene>
    <name evidence="15" type="ORF">LOTGIDRAFT_154193</name>
</gene>
<feature type="compositionally biased region" description="Low complexity" evidence="11">
    <location>
        <begin position="670"/>
        <end position="681"/>
    </location>
</feature>
<dbReference type="HOGENOM" id="CLU_000604_84_1_1"/>
<dbReference type="InterPro" id="IPR036640">
    <property type="entry name" value="ABC1_TM_sf"/>
</dbReference>
<evidence type="ECO:0000259" key="13">
    <source>
        <dbReference type="PROSITE" id="PS50893"/>
    </source>
</evidence>
<evidence type="ECO:0000256" key="5">
    <source>
        <dbReference type="ARBA" id="ARBA00022840"/>
    </source>
</evidence>
<dbReference type="GO" id="GO:0005743">
    <property type="term" value="C:mitochondrial inner membrane"/>
    <property type="evidence" value="ECO:0007669"/>
    <property type="project" value="TreeGrafter"/>
</dbReference>
<evidence type="ECO:0000256" key="6">
    <source>
        <dbReference type="ARBA" id="ARBA00022989"/>
    </source>
</evidence>
<evidence type="ECO:0000256" key="3">
    <source>
        <dbReference type="ARBA" id="ARBA00022692"/>
    </source>
</evidence>
<evidence type="ECO:0000256" key="2">
    <source>
        <dbReference type="ARBA" id="ARBA00022448"/>
    </source>
</evidence>
<feature type="domain" description="ABC transmembrane type-1" evidence="14">
    <location>
        <begin position="88"/>
        <end position="383"/>
    </location>
</feature>
<dbReference type="PANTHER" id="PTHR24221">
    <property type="entry name" value="ATP-BINDING CASSETTE SUB-FAMILY B"/>
    <property type="match status" value="1"/>
</dbReference>
<keyword evidence="2" id="KW-0813">Transport</keyword>
<dbReference type="InterPro" id="IPR011527">
    <property type="entry name" value="ABC1_TM_dom"/>
</dbReference>
<dbReference type="InterPro" id="IPR003593">
    <property type="entry name" value="AAA+_ATPase"/>
</dbReference>
<dbReference type="EMBL" id="KB202619">
    <property type="protein sequence ID" value="ESO89111.1"/>
    <property type="molecule type" value="Genomic_DNA"/>
</dbReference>
<keyword evidence="6 12" id="KW-1133">Transmembrane helix</keyword>
<dbReference type="CTD" id="20236234"/>
<dbReference type="PROSITE" id="PS50893">
    <property type="entry name" value="ABC_TRANSPORTER_2"/>
    <property type="match status" value="1"/>
</dbReference>
<dbReference type="RefSeq" id="XP_009060152.1">
    <property type="nucleotide sequence ID" value="XM_009061904.1"/>
</dbReference>
<dbReference type="GO" id="GO:0140359">
    <property type="term" value="F:ABC-type transporter activity"/>
    <property type="evidence" value="ECO:0007669"/>
    <property type="project" value="InterPro"/>
</dbReference>
<dbReference type="SUPFAM" id="SSF52540">
    <property type="entry name" value="P-loop containing nucleoside triphosphate hydrolases"/>
    <property type="match status" value="1"/>
</dbReference>
<feature type="transmembrane region" description="Helical" evidence="12">
    <location>
        <begin position="324"/>
        <end position="343"/>
    </location>
</feature>
<feature type="transmembrane region" description="Helical" evidence="12">
    <location>
        <begin position="87"/>
        <end position="108"/>
    </location>
</feature>
<feature type="transmembrane region" description="Helical" evidence="12">
    <location>
        <begin position="239"/>
        <end position="259"/>
    </location>
</feature>
<dbReference type="InterPro" id="IPR003439">
    <property type="entry name" value="ABC_transporter-like_ATP-bd"/>
</dbReference>
<comment type="catalytic activity">
    <reaction evidence="10">
        <text>(glutathione)4[2Fe(III)-2S] cluster(in) + ATP + H2O = (glutathione)4[2Fe(III)-2S] cluster(out) + ADP + phosphate + H(+)</text>
        <dbReference type="Rhea" id="RHEA:67028"/>
        <dbReference type="ChEBI" id="CHEBI:15377"/>
        <dbReference type="ChEBI" id="CHEBI:15378"/>
        <dbReference type="ChEBI" id="CHEBI:30616"/>
        <dbReference type="ChEBI" id="CHEBI:43474"/>
        <dbReference type="ChEBI" id="CHEBI:167627"/>
        <dbReference type="ChEBI" id="CHEBI:456216"/>
    </reaction>
    <physiologicalReaction direction="left-to-right" evidence="10">
        <dbReference type="Rhea" id="RHEA:67029"/>
    </physiologicalReaction>
</comment>